<dbReference type="InParanoid" id="A0A1X7U680"/>
<evidence type="ECO:0000313" key="1">
    <source>
        <dbReference type="EnsemblMetazoa" id="Aqu2.1.23260_001"/>
    </source>
</evidence>
<protein>
    <submittedName>
        <fullName evidence="1">Uncharacterized protein</fullName>
    </submittedName>
</protein>
<accession>A0A1X7U680</accession>
<name>A0A1X7U680_AMPQE</name>
<reference evidence="1" key="1">
    <citation type="submission" date="2017-05" db="UniProtKB">
        <authorList>
            <consortium name="EnsemblMetazoa"/>
        </authorList>
    </citation>
    <scope>IDENTIFICATION</scope>
</reference>
<sequence>MSLVMENVYFMPFLIITGSISQHYKLWEAIISIMSNCEELFNSTTINSYSLTPTSVGWDRYGTQTLNGIPCDTSTPALYLKHLGINDFQSINIS</sequence>
<organism evidence="1">
    <name type="scientific">Amphimedon queenslandica</name>
    <name type="common">Sponge</name>
    <dbReference type="NCBI Taxonomy" id="400682"/>
    <lineage>
        <taxon>Eukaryota</taxon>
        <taxon>Metazoa</taxon>
        <taxon>Porifera</taxon>
        <taxon>Demospongiae</taxon>
        <taxon>Heteroscleromorpha</taxon>
        <taxon>Haplosclerida</taxon>
        <taxon>Niphatidae</taxon>
        <taxon>Amphimedon</taxon>
    </lineage>
</organism>
<dbReference type="EnsemblMetazoa" id="Aqu2.1.23260_001">
    <property type="protein sequence ID" value="Aqu2.1.23260_001"/>
    <property type="gene ID" value="Aqu2.1.23260"/>
</dbReference>
<proteinExistence type="predicted"/>
<dbReference type="AlphaFoldDB" id="A0A1X7U680"/>